<evidence type="ECO:0000313" key="3">
    <source>
        <dbReference type="Proteomes" id="UP000034044"/>
    </source>
</evidence>
<reference evidence="2 3" key="1">
    <citation type="journal article" date="2015" name="Nature">
        <title>rRNA introns, odd ribosomes, and small enigmatic genomes across a large radiation of phyla.</title>
        <authorList>
            <person name="Brown C.T."/>
            <person name="Hug L.A."/>
            <person name="Thomas B.C."/>
            <person name="Sharon I."/>
            <person name="Castelle C.J."/>
            <person name="Singh A."/>
            <person name="Wilkins M.J."/>
            <person name="Williams K.H."/>
            <person name="Banfield J.F."/>
        </authorList>
    </citation>
    <scope>NUCLEOTIDE SEQUENCE [LARGE SCALE GENOMIC DNA]</scope>
</reference>
<comment type="caution">
    <text evidence="2">The sequence shown here is derived from an EMBL/GenBank/DDBJ whole genome shotgun (WGS) entry which is preliminary data.</text>
</comment>
<dbReference type="Proteomes" id="UP000034044">
    <property type="component" value="Unassembled WGS sequence"/>
</dbReference>
<keyword evidence="1" id="KW-0812">Transmembrane</keyword>
<evidence type="ECO:0008006" key="4">
    <source>
        <dbReference type="Google" id="ProtNLM"/>
    </source>
</evidence>
<feature type="transmembrane region" description="Helical" evidence="1">
    <location>
        <begin position="12"/>
        <end position="38"/>
    </location>
</feature>
<evidence type="ECO:0000256" key="1">
    <source>
        <dbReference type="SAM" id="Phobius"/>
    </source>
</evidence>
<evidence type="ECO:0000313" key="2">
    <source>
        <dbReference type="EMBL" id="KKQ23010.1"/>
    </source>
</evidence>
<keyword evidence="1" id="KW-0472">Membrane</keyword>
<accession>A0A0G0GAA4</accession>
<proteinExistence type="predicted"/>
<dbReference type="EMBL" id="LBSR01000006">
    <property type="protein sequence ID" value="KKQ23010.1"/>
    <property type="molecule type" value="Genomic_DNA"/>
</dbReference>
<gene>
    <name evidence="2" type="ORF">US36_C0006G0009</name>
</gene>
<name>A0A0G0GAA4_9BACT</name>
<dbReference type="AlphaFoldDB" id="A0A0G0GAA4"/>
<keyword evidence="1" id="KW-1133">Transmembrane helix</keyword>
<sequence length="171" mass="20105">MENQNIEKPRKTYWKFVLGFLGVILAVFVLVVGGYSVWQKIDMWRGQKAVQKFAEALKKAEQDDYQKAMADTYGGKTPQETLQMYIDAVEKGDYELASKYFIGDKQEEELRSSYKMSKSEIERYISVLKNAITKFDFDGKYDIDKKYFSLYKPILIREKIYPNGIWKIIEI</sequence>
<organism evidence="2 3">
    <name type="scientific">Candidatus Wolfebacteria bacterium GW2011_GWC1_37_10</name>
    <dbReference type="NCBI Taxonomy" id="1619010"/>
    <lineage>
        <taxon>Bacteria</taxon>
        <taxon>Candidatus Wolfeibacteriota</taxon>
    </lineage>
</organism>
<protein>
    <recommendedName>
        <fullName evidence="4">DUF4878 domain-containing protein</fullName>
    </recommendedName>
</protein>